<keyword evidence="3" id="KW-1185">Reference proteome</keyword>
<sequence length="360" mass="37649">MKNTALRLLLACCATPVPTLALSQTPQDAAASRAPGADSATATVESLRQQLAAQRAINQQLHTRVKALEGQLAAGKRGGGSPLIGLDANAAKPPVEAQAANSAMEEALVTKGLVLLPSGTFRLTPSLTWFHDGQGDDHYESIAYGLGLEAGLPWGMAAALYLPYIQRDYPLGRADGTGDVSVSLGKRLTQETASWPSLVARLAYTHDNGSAPFAPVPIGDGLRSLTLSLSAVKRSEPVALYGTVSYGYAWSRTATFWDGAGYQTGRLTPADRFGLTLGVTLAATPAISLDAGLSFDFPGNDKVEPLDGEAYRSAAATAGYINLGADFTLGKNLFLNLSTAAGVTDDANDFIVSVSLPYRF</sequence>
<dbReference type="KEGG" id="tsy:THSYN_18800"/>
<proteinExistence type="predicted"/>
<dbReference type="RefSeq" id="WP_100920492.1">
    <property type="nucleotide sequence ID" value="NZ_CP020370.1"/>
</dbReference>
<name>A0A2K8UB54_9GAMM</name>
<accession>A0A2K8UB54</accession>
<evidence type="ECO:0008006" key="4">
    <source>
        <dbReference type="Google" id="ProtNLM"/>
    </source>
</evidence>
<dbReference type="OrthoDB" id="5297564at2"/>
<dbReference type="SUPFAM" id="SSF56935">
    <property type="entry name" value="Porins"/>
    <property type="match status" value="1"/>
</dbReference>
<reference evidence="2 3" key="1">
    <citation type="submission" date="2017-03" db="EMBL/GenBank/DDBJ databases">
        <title>Complete genome sequence of Candidatus 'Thiodictyon syntrophicum' sp. nov. strain Cad16T, a photolithoautotroph purple sulfur bacterium isolated from an alpine meromictic lake.</title>
        <authorList>
            <person name="Luedin S.M."/>
            <person name="Pothier J.F."/>
            <person name="Danza F."/>
            <person name="Storelli N."/>
            <person name="Wittwer M."/>
            <person name="Tonolla M."/>
        </authorList>
    </citation>
    <scope>NUCLEOTIDE SEQUENCE [LARGE SCALE GENOMIC DNA]</scope>
    <source>
        <strain evidence="2 3">Cad16T</strain>
    </source>
</reference>
<feature type="signal peptide" evidence="1">
    <location>
        <begin position="1"/>
        <end position="21"/>
    </location>
</feature>
<evidence type="ECO:0000313" key="2">
    <source>
        <dbReference type="EMBL" id="AUB82785.1"/>
    </source>
</evidence>
<organism evidence="2 3">
    <name type="scientific">Candidatus Thiodictyon syntrophicum</name>
    <dbReference type="NCBI Taxonomy" id="1166950"/>
    <lineage>
        <taxon>Bacteria</taxon>
        <taxon>Pseudomonadati</taxon>
        <taxon>Pseudomonadota</taxon>
        <taxon>Gammaproteobacteria</taxon>
        <taxon>Chromatiales</taxon>
        <taxon>Chromatiaceae</taxon>
        <taxon>Thiodictyon</taxon>
    </lineage>
</organism>
<evidence type="ECO:0000256" key="1">
    <source>
        <dbReference type="SAM" id="SignalP"/>
    </source>
</evidence>
<dbReference type="Proteomes" id="UP000232638">
    <property type="component" value="Chromosome"/>
</dbReference>
<evidence type="ECO:0000313" key="3">
    <source>
        <dbReference type="Proteomes" id="UP000232638"/>
    </source>
</evidence>
<protein>
    <recommendedName>
        <fullName evidence="4">Transporter</fullName>
    </recommendedName>
</protein>
<gene>
    <name evidence="2" type="ORF">THSYN_18800</name>
</gene>
<dbReference type="EMBL" id="CP020370">
    <property type="protein sequence ID" value="AUB82785.1"/>
    <property type="molecule type" value="Genomic_DNA"/>
</dbReference>
<keyword evidence="1" id="KW-0732">Signal</keyword>
<feature type="chain" id="PRO_5014622891" description="Transporter" evidence="1">
    <location>
        <begin position="22"/>
        <end position="360"/>
    </location>
</feature>
<dbReference type="AlphaFoldDB" id="A0A2K8UB54"/>